<dbReference type="InterPro" id="IPR036097">
    <property type="entry name" value="HisK_dim/P_sf"/>
</dbReference>
<evidence type="ECO:0000256" key="4">
    <source>
        <dbReference type="ARBA" id="ARBA00022679"/>
    </source>
</evidence>
<dbReference type="CDD" id="cd00082">
    <property type="entry name" value="HisKA"/>
    <property type="match status" value="1"/>
</dbReference>
<dbReference type="InterPro" id="IPR050428">
    <property type="entry name" value="TCS_sensor_his_kinase"/>
</dbReference>
<evidence type="ECO:0000256" key="3">
    <source>
        <dbReference type="ARBA" id="ARBA00022553"/>
    </source>
</evidence>
<sequence>MSRGSMSLRKRLMLRFALVLFLLMGAFSALFYTLSKQNLRHKVLAELREAALEAEGHLLGNEKVVRHGTILLHLPPHTEAALIRNSRIAARTPGYRPEICRPLEGSGEEFLLLGGERLDACYWERFERPFRGAVVLQKRKIPNDTLEMMEIFAAVLIPLTLILLAMAWRLIGRILEPIHLLTDSIRQVRVDNFSRTIPAPDRDDEIQALTDAYNAMILRLREGVETLERFNSDLAHELRTPLTVM</sequence>
<dbReference type="GO" id="GO:0000155">
    <property type="term" value="F:phosphorelay sensor kinase activity"/>
    <property type="evidence" value="ECO:0007669"/>
    <property type="project" value="InterPro"/>
</dbReference>
<organism evidence="9">
    <name type="scientific">Nitratifractor salsuginis</name>
    <dbReference type="NCBI Taxonomy" id="269261"/>
    <lineage>
        <taxon>Bacteria</taxon>
        <taxon>Pseudomonadati</taxon>
        <taxon>Campylobacterota</taxon>
        <taxon>Epsilonproteobacteria</taxon>
        <taxon>Campylobacterales</taxon>
        <taxon>Sulfurovaceae</taxon>
        <taxon>Nitratifractor</taxon>
    </lineage>
</organism>
<dbReference type="GO" id="GO:0005886">
    <property type="term" value="C:plasma membrane"/>
    <property type="evidence" value="ECO:0007669"/>
    <property type="project" value="TreeGrafter"/>
</dbReference>
<dbReference type="InterPro" id="IPR003660">
    <property type="entry name" value="HAMP_dom"/>
</dbReference>
<evidence type="ECO:0000256" key="1">
    <source>
        <dbReference type="ARBA" id="ARBA00000085"/>
    </source>
</evidence>
<keyword evidence="3" id="KW-0597">Phosphoprotein</keyword>
<evidence type="ECO:0000256" key="6">
    <source>
        <dbReference type="ARBA" id="ARBA00023012"/>
    </source>
</evidence>
<keyword evidence="7" id="KW-0472">Membrane</keyword>
<dbReference type="SUPFAM" id="SSF158472">
    <property type="entry name" value="HAMP domain-like"/>
    <property type="match status" value="1"/>
</dbReference>
<dbReference type="Proteomes" id="UP000885722">
    <property type="component" value="Unassembled WGS sequence"/>
</dbReference>
<name>A0A7V2SI55_9BACT</name>
<comment type="caution">
    <text evidence="9">The sequence shown here is derived from an EMBL/GenBank/DDBJ whole genome shotgun (WGS) entry which is preliminary data.</text>
</comment>
<feature type="transmembrane region" description="Helical" evidence="7">
    <location>
        <begin position="151"/>
        <end position="171"/>
    </location>
</feature>
<keyword evidence="6" id="KW-0902">Two-component regulatory system</keyword>
<dbReference type="CDD" id="cd06225">
    <property type="entry name" value="HAMP"/>
    <property type="match status" value="1"/>
</dbReference>
<protein>
    <recommendedName>
        <fullName evidence="2">histidine kinase</fullName>
        <ecNumber evidence="2">2.7.13.3</ecNumber>
    </recommendedName>
</protein>
<evidence type="ECO:0000259" key="8">
    <source>
        <dbReference type="PROSITE" id="PS50885"/>
    </source>
</evidence>
<evidence type="ECO:0000256" key="5">
    <source>
        <dbReference type="ARBA" id="ARBA00022777"/>
    </source>
</evidence>
<dbReference type="EMBL" id="DRNO01000078">
    <property type="protein sequence ID" value="HFC03441.1"/>
    <property type="molecule type" value="Genomic_DNA"/>
</dbReference>
<keyword evidence="7" id="KW-1133">Transmembrane helix</keyword>
<keyword evidence="4" id="KW-0808">Transferase</keyword>
<feature type="non-terminal residue" evidence="9">
    <location>
        <position position="245"/>
    </location>
</feature>
<evidence type="ECO:0000313" key="9">
    <source>
        <dbReference type="EMBL" id="HFC03441.1"/>
    </source>
</evidence>
<dbReference type="Pfam" id="PF00672">
    <property type="entry name" value="HAMP"/>
    <property type="match status" value="1"/>
</dbReference>
<comment type="catalytic activity">
    <reaction evidence="1">
        <text>ATP + protein L-histidine = ADP + protein N-phospho-L-histidine.</text>
        <dbReference type="EC" id="2.7.13.3"/>
    </reaction>
</comment>
<gene>
    <name evidence="9" type="ORF">ENJ74_01085</name>
</gene>
<dbReference type="InterPro" id="IPR003661">
    <property type="entry name" value="HisK_dim/P_dom"/>
</dbReference>
<dbReference type="PANTHER" id="PTHR45436:SF5">
    <property type="entry name" value="SENSOR HISTIDINE KINASE TRCS"/>
    <property type="match status" value="1"/>
</dbReference>
<proteinExistence type="predicted"/>
<dbReference type="SMART" id="SM00304">
    <property type="entry name" value="HAMP"/>
    <property type="match status" value="1"/>
</dbReference>
<dbReference type="PROSITE" id="PS50885">
    <property type="entry name" value="HAMP"/>
    <property type="match status" value="1"/>
</dbReference>
<dbReference type="EC" id="2.7.13.3" evidence="2"/>
<keyword evidence="7" id="KW-0812">Transmembrane</keyword>
<evidence type="ECO:0000256" key="7">
    <source>
        <dbReference type="SAM" id="Phobius"/>
    </source>
</evidence>
<keyword evidence="5" id="KW-0418">Kinase</keyword>
<reference evidence="9" key="1">
    <citation type="journal article" date="2020" name="mSystems">
        <title>Genome- and Community-Level Interaction Insights into Carbon Utilization and Element Cycling Functions of Hydrothermarchaeota in Hydrothermal Sediment.</title>
        <authorList>
            <person name="Zhou Z."/>
            <person name="Liu Y."/>
            <person name="Xu W."/>
            <person name="Pan J."/>
            <person name="Luo Z.H."/>
            <person name="Li M."/>
        </authorList>
    </citation>
    <scope>NUCLEOTIDE SEQUENCE [LARGE SCALE GENOMIC DNA]</scope>
    <source>
        <strain evidence="9">HyVt-513</strain>
    </source>
</reference>
<dbReference type="Gene3D" id="1.10.287.130">
    <property type="match status" value="1"/>
</dbReference>
<accession>A0A7V2SI55</accession>
<evidence type="ECO:0000256" key="2">
    <source>
        <dbReference type="ARBA" id="ARBA00012438"/>
    </source>
</evidence>
<dbReference type="SUPFAM" id="SSF47384">
    <property type="entry name" value="Homodimeric domain of signal transducing histidine kinase"/>
    <property type="match status" value="1"/>
</dbReference>
<feature type="transmembrane region" description="Helical" evidence="7">
    <location>
        <begin position="12"/>
        <end position="34"/>
    </location>
</feature>
<dbReference type="PANTHER" id="PTHR45436">
    <property type="entry name" value="SENSOR HISTIDINE KINASE YKOH"/>
    <property type="match status" value="1"/>
</dbReference>
<feature type="domain" description="HAMP" evidence="8">
    <location>
        <begin position="172"/>
        <end position="225"/>
    </location>
</feature>
<dbReference type="AlphaFoldDB" id="A0A7V2SI55"/>